<feature type="transmembrane region" description="Helical" evidence="1">
    <location>
        <begin position="72"/>
        <end position="93"/>
    </location>
</feature>
<keyword evidence="1" id="KW-0812">Transmembrane</keyword>
<evidence type="ECO:0000313" key="3">
    <source>
        <dbReference type="Proteomes" id="UP000708208"/>
    </source>
</evidence>
<evidence type="ECO:0000256" key="1">
    <source>
        <dbReference type="SAM" id="Phobius"/>
    </source>
</evidence>
<sequence>MDPQTGTATLPPNLFHKVFYPNELKIPISGEIGKILYNCSKNACTARVIPFELNLWTKKIKVCSSNRQLLKFWLNCFWIMAEASYVLFRFAFVTYYKTPVTNFEYLYTSALMVVYCAGVFTMLLTYLRRYELQDLINTVVHFNEHGGPRTHVETKFTPVYFLLRFLPLGVYSLAGCSSLLFLACKTSPSSFYSVMDPSYRDSWLIVIPHCVHEFLVPAIIVTSFLFPVLNVLGFMELVKLAFSDYLYALDF</sequence>
<keyword evidence="1" id="KW-1133">Transmembrane helix</keyword>
<dbReference type="AlphaFoldDB" id="A0A8J2K7Z3"/>
<feature type="transmembrane region" description="Helical" evidence="1">
    <location>
        <begin position="203"/>
        <end position="229"/>
    </location>
</feature>
<reference evidence="2" key="1">
    <citation type="submission" date="2021-06" db="EMBL/GenBank/DDBJ databases">
        <authorList>
            <person name="Hodson N. C."/>
            <person name="Mongue J. A."/>
            <person name="Jaron S. K."/>
        </authorList>
    </citation>
    <scope>NUCLEOTIDE SEQUENCE</scope>
</reference>
<dbReference type="EMBL" id="CAJVCH010270555">
    <property type="protein sequence ID" value="CAG7734505.1"/>
    <property type="molecule type" value="Genomic_DNA"/>
</dbReference>
<organism evidence="2 3">
    <name type="scientific">Allacma fusca</name>
    <dbReference type="NCBI Taxonomy" id="39272"/>
    <lineage>
        <taxon>Eukaryota</taxon>
        <taxon>Metazoa</taxon>
        <taxon>Ecdysozoa</taxon>
        <taxon>Arthropoda</taxon>
        <taxon>Hexapoda</taxon>
        <taxon>Collembola</taxon>
        <taxon>Symphypleona</taxon>
        <taxon>Sminthuridae</taxon>
        <taxon>Allacma</taxon>
    </lineage>
</organism>
<name>A0A8J2K7Z3_9HEXA</name>
<accession>A0A8J2K7Z3</accession>
<gene>
    <name evidence="2" type="ORF">AFUS01_LOCUS22890</name>
</gene>
<feature type="transmembrane region" description="Helical" evidence="1">
    <location>
        <begin position="159"/>
        <end position="183"/>
    </location>
</feature>
<protein>
    <submittedName>
        <fullName evidence="2">Uncharacterized protein</fullName>
    </submittedName>
</protein>
<keyword evidence="1" id="KW-0472">Membrane</keyword>
<evidence type="ECO:0000313" key="2">
    <source>
        <dbReference type="EMBL" id="CAG7734505.1"/>
    </source>
</evidence>
<comment type="caution">
    <text evidence="2">The sequence shown here is derived from an EMBL/GenBank/DDBJ whole genome shotgun (WGS) entry which is preliminary data.</text>
</comment>
<proteinExistence type="predicted"/>
<keyword evidence="3" id="KW-1185">Reference proteome</keyword>
<dbReference type="Proteomes" id="UP000708208">
    <property type="component" value="Unassembled WGS sequence"/>
</dbReference>
<feature type="transmembrane region" description="Helical" evidence="1">
    <location>
        <begin position="105"/>
        <end position="127"/>
    </location>
</feature>